<evidence type="ECO:0000259" key="3">
    <source>
        <dbReference type="Pfam" id="PF00460"/>
    </source>
</evidence>
<dbReference type="PANTHER" id="PTHR30435">
    <property type="entry name" value="FLAGELLAR PROTEIN"/>
    <property type="match status" value="1"/>
</dbReference>
<gene>
    <name evidence="6" type="primary">flgG</name>
    <name evidence="6" type="ORF">KDK92_23390</name>
</gene>
<comment type="caution">
    <text evidence="6">The sequence shown here is derived from an EMBL/GenBank/DDBJ whole genome shotgun (WGS) entry which is preliminary data.</text>
</comment>
<dbReference type="RefSeq" id="WP_250861844.1">
    <property type="nucleotide sequence ID" value="NZ_JAGSOJ010000007.1"/>
</dbReference>
<dbReference type="InterPro" id="IPR020013">
    <property type="entry name" value="Flagellar_FlgE/F/G"/>
</dbReference>
<evidence type="ECO:0000259" key="5">
    <source>
        <dbReference type="Pfam" id="PF22692"/>
    </source>
</evidence>
<feature type="domain" description="Flagellar basal-body/hook protein C-terminal" evidence="4">
    <location>
        <begin position="221"/>
        <end position="264"/>
    </location>
</feature>
<dbReference type="PANTHER" id="PTHR30435:SF19">
    <property type="entry name" value="FLAGELLAR BASAL-BODY ROD PROTEIN FLGG"/>
    <property type="match status" value="1"/>
</dbReference>
<evidence type="ECO:0000313" key="6">
    <source>
        <dbReference type="EMBL" id="MCM1992671.1"/>
    </source>
</evidence>
<dbReference type="GO" id="GO:0071978">
    <property type="term" value="P:bacterial-type flagellum-dependent swarming motility"/>
    <property type="evidence" value="ECO:0007669"/>
    <property type="project" value="TreeGrafter"/>
</dbReference>
<keyword evidence="6" id="KW-0282">Flagellum</keyword>
<proteinExistence type="inferred from homology"/>
<name>A0A9J6P7B5_9CLOT</name>
<dbReference type="EMBL" id="JAGSOJ010000007">
    <property type="protein sequence ID" value="MCM1992671.1"/>
    <property type="molecule type" value="Genomic_DNA"/>
</dbReference>
<dbReference type="GO" id="GO:0009425">
    <property type="term" value="C:bacterial-type flagellum basal body"/>
    <property type="evidence" value="ECO:0007669"/>
    <property type="project" value="UniProtKB-SubCell"/>
</dbReference>
<organism evidence="6 7">
    <name type="scientific">Oceanirhabdus seepicola</name>
    <dbReference type="NCBI Taxonomy" id="2828781"/>
    <lineage>
        <taxon>Bacteria</taxon>
        <taxon>Bacillati</taxon>
        <taxon>Bacillota</taxon>
        <taxon>Clostridia</taxon>
        <taxon>Eubacteriales</taxon>
        <taxon>Clostridiaceae</taxon>
        <taxon>Oceanirhabdus</taxon>
    </lineage>
</organism>
<keyword evidence="6" id="KW-0966">Cell projection</keyword>
<evidence type="ECO:0000313" key="7">
    <source>
        <dbReference type="Proteomes" id="UP001056429"/>
    </source>
</evidence>
<evidence type="ECO:0000256" key="2">
    <source>
        <dbReference type="RuleBase" id="RU362116"/>
    </source>
</evidence>
<evidence type="ECO:0000259" key="4">
    <source>
        <dbReference type="Pfam" id="PF06429"/>
    </source>
</evidence>
<reference evidence="6" key="2">
    <citation type="submission" date="2021-04" db="EMBL/GenBank/DDBJ databases">
        <authorList>
            <person name="Dong X."/>
        </authorList>
    </citation>
    <scope>NUCLEOTIDE SEQUENCE</scope>
    <source>
        <strain evidence="6">ZWT</strain>
    </source>
</reference>
<sequence length="266" mass="29116">MLNIISNSKSSMSAQQKKLDILSNNIANVNTSGYKKNTVEFQDLLSDTLERKGIPINEDRQGKGLLMNGSGVRVSDIKRDLGQGMLQETGRTTDFAIDGEGYFQVQLTDESYGYTRDGSFMVDSSGLLTDSSGNRVVILDESGKNINSVGSEVDFSKGKINIDIKGNLFSNLENEENVKIGKLAVKNFPGDNSLRAAGRNIFVPVEGATASSATDYNIFNGFIETSNVKLEEEMTDMIVTQRAFQVNATSIKTADEMWGLVNNMFK</sequence>
<dbReference type="InterPro" id="IPR010930">
    <property type="entry name" value="Flg_bb/hook_C_dom"/>
</dbReference>
<dbReference type="InterPro" id="IPR053967">
    <property type="entry name" value="LlgE_F_G-like_D1"/>
</dbReference>
<comment type="similarity">
    <text evidence="1 2">Belongs to the flagella basal body rod proteins family.</text>
</comment>
<feature type="domain" description="Flagellar basal body rod protein N-terminal" evidence="3">
    <location>
        <begin position="9"/>
        <end position="35"/>
    </location>
</feature>
<dbReference type="Pfam" id="PF06429">
    <property type="entry name" value="Flg_bbr_C"/>
    <property type="match status" value="1"/>
</dbReference>
<dbReference type="InterPro" id="IPR037925">
    <property type="entry name" value="FlgE/F/G-like"/>
</dbReference>
<feature type="domain" description="Flagellar hook protein FlgE/F/G-like D1" evidence="5">
    <location>
        <begin position="96"/>
        <end position="152"/>
    </location>
</feature>
<dbReference type="Proteomes" id="UP001056429">
    <property type="component" value="Unassembled WGS sequence"/>
</dbReference>
<dbReference type="Pfam" id="PF22692">
    <property type="entry name" value="LlgE_F_G_D1"/>
    <property type="match status" value="1"/>
</dbReference>
<dbReference type="AlphaFoldDB" id="A0A9J6P7B5"/>
<reference evidence="6" key="1">
    <citation type="journal article" date="2021" name="mSystems">
        <title>Bacteria and Archaea Synergistically Convert Glycine Betaine to Biogenic Methane in the Formosa Cold Seep of the South China Sea.</title>
        <authorList>
            <person name="Li L."/>
            <person name="Zhang W."/>
            <person name="Zhang S."/>
            <person name="Song L."/>
            <person name="Sun Q."/>
            <person name="Zhang H."/>
            <person name="Xiang H."/>
            <person name="Dong X."/>
        </authorList>
    </citation>
    <scope>NUCLEOTIDE SEQUENCE</scope>
    <source>
        <strain evidence="6">ZWT</strain>
    </source>
</reference>
<evidence type="ECO:0000256" key="1">
    <source>
        <dbReference type="ARBA" id="ARBA00009677"/>
    </source>
</evidence>
<dbReference type="NCBIfam" id="TIGR03506">
    <property type="entry name" value="FlgEFG_subfam"/>
    <property type="match status" value="2"/>
</dbReference>
<keyword evidence="7" id="KW-1185">Reference proteome</keyword>
<keyword evidence="6" id="KW-0969">Cilium</keyword>
<protein>
    <submittedName>
        <fullName evidence="6">Flagellar basal body rod protein FlgG</fullName>
    </submittedName>
</protein>
<dbReference type="SUPFAM" id="SSF117143">
    <property type="entry name" value="Flagellar hook protein flgE"/>
    <property type="match status" value="1"/>
</dbReference>
<dbReference type="InterPro" id="IPR001444">
    <property type="entry name" value="Flag_bb_rod_N"/>
</dbReference>
<keyword evidence="2" id="KW-0975">Bacterial flagellum</keyword>
<dbReference type="Pfam" id="PF00460">
    <property type="entry name" value="Flg_bb_rod"/>
    <property type="match status" value="1"/>
</dbReference>
<accession>A0A9J6P7B5</accession>
<comment type="subcellular location">
    <subcellularLocation>
        <location evidence="2">Bacterial flagellum basal body</location>
    </subcellularLocation>
</comment>